<keyword evidence="1" id="KW-0812">Transmembrane</keyword>
<proteinExistence type="predicted"/>
<evidence type="ECO:0000256" key="1">
    <source>
        <dbReference type="SAM" id="Phobius"/>
    </source>
</evidence>
<keyword evidence="1" id="KW-1133">Transmembrane helix</keyword>
<name>A0A0V0H6F7_SOLCH</name>
<reference evidence="2" key="1">
    <citation type="submission" date="2015-12" db="EMBL/GenBank/DDBJ databases">
        <title>Gene expression during late stages of embryo sac development: a critical building block for successful pollen-pistil interactions.</title>
        <authorList>
            <person name="Liu Y."/>
            <person name="Joly V."/>
            <person name="Sabar M."/>
            <person name="Matton D.P."/>
        </authorList>
    </citation>
    <scope>NUCLEOTIDE SEQUENCE</scope>
</reference>
<evidence type="ECO:0000313" key="2">
    <source>
        <dbReference type="EMBL" id="JAP15932.1"/>
    </source>
</evidence>
<feature type="transmembrane region" description="Helical" evidence="1">
    <location>
        <begin position="20"/>
        <end position="39"/>
    </location>
</feature>
<organism evidence="2">
    <name type="scientific">Solanum chacoense</name>
    <name type="common">Chaco potato</name>
    <dbReference type="NCBI Taxonomy" id="4108"/>
    <lineage>
        <taxon>Eukaryota</taxon>
        <taxon>Viridiplantae</taxon>
        <taxon>Streptophyta</taxon>
        <taxon>Embryophyta</taxon>
        <taxon>Tracheophyta</taxon>
        <taxon>Spermatophyta</taxon>
        <taxon>Magnoliopsida</taxon>
        <taxon>eudicotyledons</taxon>
        <taxon>Gunneridae</taxon>
        <taxon>Pentapetalae</taxon>
        <taxon>asterids</taxon>
        <taxon>lamiids</taxon>
        <taxon>Solanales</taxon>
        <taxon>Solanaceae</taxon>
        <taxon>Solanoideae</taxon>
        <taxon>Solaneae</taxon>
        <taxon>Solanum</taxon>
    </lineage>
</organism>
<keyword evidence="1" id="KW-0472">Membrane</keyword>
<sequence length="69" mass="7849">MLGLGVLFDNKSLNFFGLYWFFVGISKQIIIIILNFIALKKSNLVFQDVVLGSFTMSNIFKFFSCILSS</sequence>
<dbReference type="AlphaFoldDB" id="A0A0V0H6F7"/>
<dbReference type="EMBL" id="GEDG01024490">
    <property type="protein sequence ID" value="JAP15932.1"/>
    <property type="molecule type" value="Transcribed_RNA"/>
</dbReference>
<protein>
    <submittedName>
        <fullName evidence="2">Putative ovule protein</fullName>
    </submittedName>
</protein>
<accession>A0A0V0H6F7</accession>